<evidence type="ECO:0000313" key="3">
    <source>
        <dbReference type="Proteomes" id="UP000276899"/>
    </source>
</evidence>
<keyword evidence="3" id="KW-1185">Reference proteome</keyword>
<sequence length="161" mass="17957">MSEHNQNDQHPWPIGEAPSADLDAEQARELLAQAQRLDSATRSGASLVPSAFLLALGALCSMFVVTMHLVMLTDERLVWLALTAFLPWLAILLAAMTTSIRYVKVGFGRRWAQTMGAWGILWAVTMFGTTRLWKGEVWFVIVSIAALTALTTWGAWREVRR</sequence>
<dbReference type="KEGG" id="asla:NCTC11923_02394"/>
<feature type="transmembrane region" description="Helical" evidence="1">
    <location>
        <begin position="115"/>
        <end position="132"/>
    </location>
</feature>
<dbReference type="Proteomes" id="UP000276899">
    <property type="component" value="Chromosome"/>
</dbReference>
<gene>
    <name evidence="2" type="ORF">NCTC11923_02394</name>
</gene>
<evidence type="ECO:0000313" key="2">
    <source>
        <dbReference type="EMBL" id="VEG75719.1"/>
    </source>
</evidence>
<proteinExistence type="predicted"/>
<keyword evidence="1" id="KW-0472">Membrane</keyword>
<dbReference type="EMBL" id="LR134363">
    <property type="protein sequence ID" value="VEG75719.1"/>
    <property type="molecule type" value="Genomic_DNA"/>
</dbReference>
<accession>A0A3S4WLS4</accession>
<feature type="transmembrane region" description="Helical" evidence="1">
    <location>
        <begin position="51"/>
        <end position="71"/>
    </location>
</feature>
<keyword evidence="1" id="KW-1133">Transmembrane helix</keyword>
<feature type="transmembrane region" description="Helical" evidence="1">
    <location>
        <begin position="77"/>
        <end position="103"/>
    </location>
</feature>
<name>A0A3S4WLS4_9ACTO</name>
<feature type="transmembrane region" description="Helical" evidence="1">
    <location>
        <begin position="138"/>
        <end position="156"/>
    </location>
</feature>
<dbReference type="AlphaFoldDB" id="A0A3S4WLS4"/>
<keyword evidence="1" id="KW-0812">Transmembrane</keyword>
<protein>
    <submittedName>
        <fullName evidence="2">Uncharacterized protein</fullName>
    </submittedName>
</protein>
<organism evidence="2 3">
    <name type="scientific">Actinomyces slackii</name>
    <dbReference type="NCBI Taxonomy" id="52774"/>
    <lineage>
        <taxon>Bacteria</taxon>
        <taxon>Bacillati</taxon>
        <taxon>Actinomycetota</taxon>
        <taxon>Actinomycetes</taxon>
        <taxon>Actinomycetales</taxon>
        <taxon>Actinomycetaceae</taxon>
        <taxon>Actinomyces</taxon>
    </lineage>
</organism>
<reference evidence="2 3" key="1">
    <citation type="submission" date="2018-12" db="EMBL/GenBank/DDBJ databases">
        <authorList>
            <consortium name="Pathogen Informatics"/>
        </authorList>
    </citation>
    <scope>NUCLEOTIDE SEQUENCE [LARGE SCALE GENOMIC DNA]</scope>
    <source>
        <strain evidence="2 3">NCTC11923</strain>
    </source>
</reference>
<evidence type="ECO:0000256" key="1">
    <source>
        <dbReference type="SAM" id="Phobius"/>
    </source>
</evidence>
<dbReference type="STRING" id="1278298.GCA_000428685_01384"/>
<dbReference type="RefSeq" id="WP_026428000.1">
    <property type="nucleotide sequence ID" value="NZ_CBCRWE010000119.1"/>
</dbReference>